<sequence>MPEKKVQKQASTAKASKQSDSGDQCHEKASGSAARRSPKSRSMKRLLKMSPRKKIAANDGNLGAPEKTKSKKRKQVKQQVEGGDDADAVKVSMEELGKDAESGMVEDQEEKGKDENEAAAAPKATRKTAAKAKSKPKKDVGEKNKTKGKKDTDGKKESKSKASKGSSGKAKKTERETKQKKPKTSSKLRLPAQFRDVPVDPEVKSKVDWILKECAETHCTHPSYTNPKKNKNTMIDFDFYWDRKACGIKADRRFFESKKAQGKGKAHVKRWEEQNRPDPCCENMARYVAVLKVSHEAAVQGNEGLLHMATEDQRVD</sequence>
<gene>
    <name evidence="3" type="ORF">C1SCF055_LOCUS33085</name>
    <name evidence="2" type="ORF">C1SCF055_LOCUS5551</name>
</gene>
<dbReference type="EMBL" id="CAMXCT010000340">
    <property type="protein sequence ID" value="CAI3977407.1"/>
    <property type="molecule type" value="Genomic_DNA"/>
</dbReference>
<dbReference type="EMBL" id="CAMXCT010004072">
    <property type="protein sequence ID" value="CAI4007535.1"/>
    <property type="molecule type" value="Genomic_DNA"/>
</dbReference>
<evidence type="ECO:0000313" key="3">
    <source>
        <dbReference type="EMBL" id="CAI4007535.1"/>
    </source>
</evidence>
<dbReference type="EMBL" id="CAMXCT030004072">
    <property type="protein sequence ID" value="CAL4794847.1"/>
    <property type="molecule type" value="Genomic_DNA"/>
</dbReference>
<accession>A0A9P1FKK7</accession>
<dbReference type="AlphaFoldDB" id="A0A9P1FKK7"/>
<keyword evidence="5" id="KW-1185">Reference proteome</keyword>
<reference evidence="4" key="2">
    <citation type="submission" date="2024-04" db="EMBL/GenBank/DDBJ databases">
        <authorList>
            <person name="Chen Y."/>
            <person name="Shah S."/>
            <person name="Dougan E. K."/>
            <person name="Thang M."/>
            <person name="Chan C."/>
        </authorList>
    </citation>
    <scope>NUCLEOTIDE SEQUENCE [LARGE SCALE GENOMIC DNA]</scope>
</reference>
<evidence type="ECO:0000313" key="2">
    <source>
        <dbReference type="EMBL" id="CAI3977407.1"/>
    </source>
</evidence>
<name>A0A9P1FKK7_9DINO</name>
<feature type="region of interest" description="Disordered" evidence="1">
    <location>
        <begin position="1"/>
        <end position="193"/>
    </location>
</feature>
<evidence type="ECO:0000313" key="4">
    <source>
        <dbReference type="EMBL" id="CAL1130782.1"/>
    </source>
</evidence>
<feature type="compositionally biased region" description="Basic and acidic residues" evidence="1">
    <location>
        <begin position="92"/>
        <end position="101"/>
    </location>
</feature>
<dbReference type="EMBL" id="CAMXCT020004072">
    <property type="protein sequence ID" value="CAL1160910.1"/>
    <property type="molecule type" value="Genomic_DNA"/>
</dbReference>
<feature type="compositionally biased region" description="Basic residues" evidence="1">
    <location>
        <begin position="124"/>
        <end position="136"/>
    </location>
</feature>
<proteinExistence type="predicted"/>
<dbReference type="EMBL" id="CAMXCT020000340">
    <property type="protein sequence ID" value="CAL1130782.1"/>
    <property type="molecule type" value="Genomic_DNA"/>
</dbReference>
<feature type="compositionally biased region" description="Polar residues" evidence="1">
    <location>
        <begin position="8"/>
        <end position="22"/>
    </location>
</feature>
<evidence type="ECO:0000256" key="1">
    <source>
        <dbReference type="SAM" id="MobiDB-lite"/>
    </source>
</evidence>
<feature type="compositionally biased region" description="Basic residues" evidence="1">
    <location>
        <begin position="36"/>
        <end position="55"/>
    </location>
</feature>
<dbReference type="Proteomes" id="UP001152797">
    <property type="component" value="Unassembled WGS sequence"/>
</dbReference>
<comment type="caution">
    <text evidence="2">The sequence shown here is derived from an EMBL/GenBank/DDBJ whole genome shotgun (WGS) entry which is preliminary data.</text>
</comment>
<evidence type="ECO:0000313" key="5">
    <source>
        <dbReference type="Proteomes" id="UP001152797"/>
    </source>
</evidence>
<feature type="compositionally biased region" description="Basic and acidic residues" evidence="1">
    <location>
        <begin position="137"/>
        <end position="160"/>
    </location>
</feature>
<protein>
    <submittedName>
        <fullName evidence="2">Uncharacterized protein</fullName>
    </submittedName>
</protein>
<organism evidence="2">
    <name type="scientific">Cladocopium goreaui</name>
    <dbReference type="NCBI Taxonomy" id="2562237"/>
    <lineage>
        <taxon>Eukaryota</taxon>
        <taxon>Sar</taxon>
        <taxon>Alveolata</taxon>
        <taxon>Dinophyceae</taxon>
        <taxon>Suessiales</taxon>
        <taxon>Symbiodiniaceae</taxon>
        <taxon>Cladocopium</taxon>
    </lineage>
</organism>
<reference evidence="2" key="1">
    <citation type="submission" date="2022-10" db="EMBL/GenBank/DDBJ databases">
        <authorList>
            <person name="Chen Y."/>
            <person name="Dougan E. K."/>
            <person name="Chan C."/>
            <person name="Rhodes N."/>
            <person name="Thang M."/>
        </authorList>
    </citation>
    <scope>NUCLEOTIDE SEQUENCE</scope>
</reference>
<dbReference type="EMBL" id="CAMXCT030000340">
    <property type="protein sequence ID" value="CAL4764719.1"/>
    <property type="molecule type" value="Genomic_DNA"/>
</dbReference>